<protein>
    <submittedName>
        <fullName evidence="10">Chromosome partition protein smc</fullName>
    </submittedName>
</protein>
<dbReference type="GO" id="GO:0007062">
    <property type="term" value="P:sister chromatid cohesion"/>
    <property type="evidence" value="ECO:0007669"/>
    <property type="project" value="InterPro"/>
</dbReference>
<dbReference type="InterPro" id="IPR036277">
    <property type="entry name" value="SMC_hinge_sf"/>
</dbReference>
<dbReference type="SUPFAM" id="SSF52540">
    <property type="entry name" value="P-loop containing nucleoside triphosphate hydrolases"/>
    <property type="match status" value="1"/>
</dbReference>
<evidence type="ECO:0000256" key="5">
    <source>
        <dbReference type="ARBA" id="ARBA00023125"/>
    </source>
</evidence>
<dbReference type="GO" id="GO:0005694">
    <property type="term" value="C:chromosome"/>
    <property type="evidence" value="ECO:0007669"/>
    <property type="project" value="InterPro"/>
</dbReference>
<dbReference type="AlphaFoldDB" id="A0A3B0T2D2"/>
<name>A0A3B0T2D2_9ZZZZ</name>
<keyword evidence="4 6" id="KW-0175">Coiled coil</keyword>
<dbReference type="HAMAP" id="MF_01894">
    <property type="entry name" value="Smc_prok"/>
    <property type="match status" value="1"/>
</dbReference>
<keyword evidence="5" id="KW-0238">DNA-binding</keyword>
<evidence type="ECO:0000256" key="4">
    <source>
        <dbReference type="ARBA" id="ARBA00023054"/>
    </source>
</evidence>
<keyword evidence="3" id="KW-0067">ATP-binding</keyword>
<dbReference type="GO" id="GO:0005524">
    <property type="term" value="F:ATP binding"/>
    <property type="evidence" value="ECO:0007669"/>
    <property type="project" value="UniProtKB-KW"/>
</dbReference>
<dbReference type="Gene3D" id="3.30.70.1620">
    <property type="match status" value="1"/>
</dbReference>
<feature type="domain" description="RecF/RecN/SMC N-terminal" evidence="8">
    <location>
        <begin position="3"/>
        <end position="1130"/>
    </location>
</feature>
<sequence length="1147" mass="126208">MLLKTLSLAGFKSFADRTRLDFESGVNVVVGPNGSGKSNLLDALAWVMGTQATRVLRTEKMEDVIFAGTATRPALGRAEVALTLDNSDGFLPLDVAEVTMTRRLYRDGTSEYLLNGAPCRLLDLSELLSDGGVGKHQHVLVGQGQIGEILNARPEEHRAVIEEAAGVTKHRGRRDRSIRRLEQTDIDVARLHDLLDASRKRMRPLKRQANAAEKHESVRADITALRLWIGGEALRAITTRLHQAETEQRVLDTSINNEVTRLEAIRGGLGALSAAATQVGRELERDTSAAARLETVAERLQRIAQVSRERRYALESRLKGVDERRSDLDQEIAFLEADLVTARIEAETAHANADRCEVALQALEDEERSLAEQAQLPAEGLVANLRGDLRALETAAERDRRETEHVDRRRLVVEERLESEREDARQLIERIQDTDIEVGKVQIAHEAAAHERDLAEQANEAAQEAFAEARFAVAEAQARVDAVEAALAGIGDPLARSHAEDADGVVGGLAQLLDATQDNAAAVDAALGSWRDAYVTTDTKFDDVVASLKSAGLGGVSFVAERRSVGDVPARSVATSLGLVALADTLGANARSDLAAHLLGDVVLVEGWSTGWDLVRKHPHLRAVTPEGDVITESGMRLAEPDGAGPAAMEAARVALEIAETDLVSVRLVHDQVKQAYAETRRTDRAALEALESAEALLAGFTETLAMNERTQAQGIAELERLDERRLALFEAAEARDERIAEMRVRVEQFAGEERARQDAWDALNRRREDVARRRDEARTKRQEAAAVVAGIAERCLQTESRLGSAQTERQSVDTQPIDPSVVELLSVVETRARRGGELVVDHIEALRERQRALRERVGEADTRLTDAHSEERQLERSVSESKDRANKLAIETAELRVRHESVAEGLRRDADASEEEALAALRPEIDEDDSLEEILVSREAQLRRMGPINPLAAIEYQELSQEVDILEGQLGDLEESRNELRKVITALDDEMTIMYRAAFEEISALYEENFSLVFPGGRGQLRMLDPTDPLESGIEIEAQPLGKKVGRLSLLSGGERSLAALAFLFAVFRARPSPFYVLDEVEAALDDANLRRFLRLVDTLRGSAQVVIITHQQQTMEAGDILYGVTMEPGESSRVLAKKLDRTKVS</sequence>
<evidence type="ECO:0000256" key="7">
    <source>
        <dbReference type="SAM" id="MobiDB-lite"/>
    </source>
</evidence>
<dbReference type="InterPro" id="IPR024704">
    <property type="entry name" value="SMC"/>
</dbReference>
<evidence type="ECO:0000259" key="8">
    <source>
        <dbReference type="Pfam" id="PF02463"/>
    </source>
</evidence>
<feature type="domain" description="SMC hinge" evidence="9">
    <location>
        <begin position="503"/>
        <end position="606"/>
    </location>
</feature>
<dbReference type="InterPro" id="IPR003395">
    <property type="entry name" value="RecF/RecN/SMC_N"/>
</dbReference>
<dbReference type="Gene3D" id="1.20.1060.20">
    <property type="match status" value="1"/>
</dbReference>
<evidence type="ECO:0000256" key="3">
    <source>
        <dbReference type="ARBA" id="ARBA00022840"/>
    </source>
</evidence>
<keyword evidence="1" id="KW-0963">Cytoplasm</keyword>
<dbReference type="Pfam" id="PF06470">
    <property type="entry name" value="SMC_hinge"/>
    <property type="match status" value="1"/>
</dbReference>
<feature type="coiled-coil region" evidence="6">
    <location>
        <begin position="957"/>
        <end position="991"/>
    </location>
</feature>
<dbReference type="Gene3D" id="3.40.50.300">
    <property type="entry name" value="P-loop containing nucleotide triphosphate hydrolases"/>
    <property type="match status" value="2"/>
</dbReference>
<evidence type="ECO:0000256" key="6">
    <source>
        <dbReference type="SAM" id="Coils"/>
    </source>
</evidence>
<dbReference type="SUPFAM" id="SSF75553">
    <property type="entry name" value="Smc hinge domain"/>
    <property type="match status" value="1"/>
</dbReference>
<feature type="region of interest" description="Disordered" evidence="7">
    <location>
        <begin position="856"/>
        <end position="886"/>
    </location>
</feature>
<dbReference type="GO" id="GO:0030261">
    <property type="term" value="P:chromosome condensation"/>
    <property type="evidence" value="ECO:0007669"/>
    <property type="project" value="InterPro"/>
</dbReference>
<dbReference type="Pfam" id="PF02463">
    <property type="entry name" value="SMC_N"/>
    <property type="match status" value="1"/>
</dbReference>
<gene>
    <name evidence="10" type="ORF">MNBD_ACTINO02-10</name>
</gene>
<evidence type="ECO:0000313" key="10">
    <source>
        <dbReference type="EMBL" id="VAW08602.1"/>
    </source>
</evidence>
<accession>A0A3B0T2D2</accession>
<keyword evidence="2" id="KW-0547">Nucleotide-binding</keyword>
<reference evidence="10" key="1">
    <citation type="submission" date="2018-06" db="EMBL/GenBank/DDBJ databases">
        <authorList>
            <person name="Zhirakovskaya E."/>
        </authorList>
    </citation>
    <scope>NUCLEOTIDE SEQUENCE</scope>
</reference>
<evidence type="ECO:0000259" key="9">
    <source>
        <dbReference type="Pfam" id="PF06470"/>
    </source>
</evidence>
<dbReference type="GO" id="GO:0016887">
    <property type="term" value="F:ATP hydrolysis activity"/>
    <property type="evidence" value="ECO:0007669"/>
    <property type="project" value="InterPro"/>
</dbReference>
<dbReference type="PIRSF" id="PIRSF005719">
    <property type="entry name" value="SMC"/>
    <property type="match status" value="1"/>
</dbReference>
<proteinExistence type="inferred from homology"/>
<evidence type="ECO:0000256" key="1">
    <source>
        <dbReference type="ARBA" id="ARBA00022490"/>
    </source>
</evidence>
<dbReference type="InterPro" id="IPR027417">
    <property type="entry name" value="P-loop_NTPase"/>
</dbReference>
<dbReference type="PANTHER" id="PTHR43977">
    <property type="entry name" value="STRUCTURAL MAINTENANCE OF CHROMOSOMES PROTEIN 3"/>
    <property type="match status" value="1"/>
</dbReference>
<dbReference type="EMBL" id="UOEK01000475">
    <property type="protein sequence ID" value="VAW08602.1"/>
    <property type="molecule type" value="Genomic_DNA"/>
</dbReference>
<dbReference type="NCBIfam" id="TIGR02168">
    <property type="entry name" value="SMC_prok_B"/>
    <property type="match status" value="1"/>
</dbReference>
<evidence type="ECO:0000256" key="2">
    <source>
        <dbReference type="ARBA" id="ARBA00022741"/>
    </source>
</evidence>
<organism evidence="10">
    <name type="scientific">hydrothermal vent metagenome</name>
    <dbReference type="NCBI Taxonomy" id="652676"/>
    <lineage>
        <taxon>unclassified sequences</taxon>
        <taxon>metagenomes</taxon>
        <taxon>ecological metagenomes</taxon>
    </lineage>
</organism>
<dbReference type="InterPro" id="IPR011890">
    <property type="entry name" value="SMC_prok"/>
</dbReference>
<feature type="coiled-coil region" evidence="6">
    <location>
        <begin position="318"/>
        <end position="479"/>
    </location>
</feature>
<dbReference type="InterPro" id="IPR010935">
    <property type="entry name" value="SMC_hinge"/>
</dbReference>
<dbReference type="GO" id="GO:0003677">
    <property type="term" value="F:DNA binding"/>
    <property type="evidence" value="ECO:0007669"/>
    <property type="project" value="UniProtKB-KW"/>
</dbReference>